<feature type="active site" evidence="8">
    <location>
        <position position="1012"/>
    </location>
</feature>
<keyword evidence="13" id="KW-1185">Reference proteome</keyword>
<evidence type="ECO:0000256" key="2">
    <source>
        <dbReference type="ARBA" id="ARBA00005783"/>
    </source>
</evidence>
<dbReference type="InterPro" id="IPR034164">
    <property type="entry name" value="Pepsin-like_dom"/>
</dbReference>
<feature type="domain" description="Peptidase A1" evidence="10">
    <location>
        <begin position="790"/>
        <end position="1143"/>
    </location>
</feature>
<keyword evidence="7" id="KW-0539">Nucleus</keyword>
<gene>
    <name evidence="11" type="ORF">SeLEV6574_g01200</name>
    <name evidence="12" type="ORF">SeMB42_g01473</name>
</gene>
<dbReference type="SUPFAM" id="SSF48371">
    <property type="entry name" value="ARM repeat"/>
    <property type="match status" value="1"/>
</dbReference>
<feature type="compositionally biased region" description="Basic and acidic residues" evidence="9">
    <location>
        <begin position="579"/>
        <end position="596"/>
    </location>
</feature>
<feature type="region of interest" description="Disordered" evidence="9">
    <location>
        <begin position="496"/>
        <end position="540"/>
    </location>
</feature>
<evidence type="ECO:0000256" key="1">
    <source>
        <dbReference type="ARBA" id="ARBA00004123"/>
    </source>
</evidence>
<evidence type="ECO:0000313" key="12">
    <source>
        <dbReference type="EMBL" id="TPX52364.1"/>
    </source>
</evidence>
<dbReference type="InterPro" id="IPR021109">
    <property type="entry name" value="Peptidase_aspartic_dom_sf"/>
</dbReference>
<dbReference type="GO" id="GO:0005730">
    <property type="term" value="C:nucleolus"/>
    <property type="evidence" value="ECO:0007669"/>
    <property type="project" value="TreeGrafter"/>
</dbReference>
<dbReference type="Gene3D" id="2.40.70.10">
    <property type="entry name" value="Acid Proteases"/>
    <property type="match status" value="2"/>
</dbReference>
<evidence type="ECO:0000256" key="7">
    <source>
        <dbReference type="ARBA" id="ARBA00023242"/>
    </source>
</evidence>
<comment type="caution">
    <text evidence="12">The sequence shown here is derived from an EMBL/GenBank/DDBJ whole genome shotgun (WGS) entry which is preliminary data.</text>
</comment>
<dbReference type="GO" id="GO:0004190">
    <property type="term" value="F:aspartic-type endopeptidase activity"/>
    <property type="evidence" value="ECO:0007669"/>
    <property type="project" value="InterPro"/>
</dbReference>
<dbReference type="PROSITE" id="PS51767">
    <property type="entry name" value="PEPTIDASE_A1"/>
    <property type="match status" value="1"/>
</dbReference>
<dbReference type="GO" id="GO:0006508">
    <property type="term" value="P:proteolysis"/>
    <property type="evidence" value="ECO:0007669"/>
    <property type="project" value="InterPro"/>
</dbReference>
<dbReference type="EMBL" id="QEAM01000025">
    <property type="protein sequence ID" value="TPX49924.1"/>
    <property type="molecule type" value="Genomic_DNA"/>
</dbReference>
<dbReference type="Proteomes" id="UP000317494">
    <property type="component" value="Unassembled WGS sequence"/>
</dbReference>
<comment type="similarity">
    <text evidence="2">Belongs to the SDA1 family.</text>
</comment>
<comment type="similarity">
    <text evidence="3">Belongs to the peptidase A1 family.</text>
</comment>
<feature type="region of interest" description="Disordered" evidence="9">
    <location>
        <begin position="623"/>
        <end position="651"/>
    </location>
</feature>
<keyword evidence="5" id="KW-0690">Ribosome biogenesis</keyword>
<dbReference type="Pfam" id="PF08158">
    <property type="entry name" value="SDA1_HEAT"/>
    <property type="match status" value="1"/>
</dbReference>
<dbReference type="SUPFAM" id="SSF50630">
    <property type="entry name" value="Acid proteases"/>
    <property type="match status" value="1"/>
</dbReference>
<dbReference type="PANTHER" id="PTHR12730:SF0">
    <property type="entry name" value="PROTEIN SDA1 HOMOLOG"/>
    <property type="match status" value="1"/>
</dbReference>
<dbReference type="VEuPathDB" id="FungiDB:SeMB42_g01473"/>
<sequence>MGKKGRETLPYNLPQLQNLIKRDPSSYKDEFRQQYARLQACLQLFNGASTTQADHQTLAELVNFVGHVAPCFPAECQSFPQDLVDLLSAHSQTMDPDLRKTLVQVLILLRNRNLIPSAALLSLCFTLFSVKDKQLRSLLHSHIVNDIKSQNAKGKNNKLNKALQNFMYTMLKDPSDIAARKSLEAMIDLYKKNIWNDAKTVNIIAEACLSPSPKIVATAVNFFLSVNERPDDSDDDEATETVDVNSLKHTLHVSKKKRSQKARMGRALATVKRKQRARNRAENYNFSAIHLLNDPQGFAEKMYSRLKLATNTSALRFELRLQILDLITRLVGIHKLILLPLYDFFVPYLRPQQREVTKILAFAAQASHDLVPPEAGQLLVESIANHFVWNNVASEVVVAGLNALREICSRCPLAMGETLLRSLIDDYKNHRDKGPTMAARSLIALYREMNPELLKKKDRGKSASMALREEKKGGLAAPKLVYGQVKVAKDVEGIELLEEDQDIPPGDDDDFDGWIDEPDNSDGEEAPLLETEDAGDIDVDEIDFDNGEWEIEEMDASDSGEGDDSSNQSDPGDAAENGSDAKSEGDKNEAVADSKSTKMPLAAQKVLTEEDFARIRALRNQRDVEKLTGAGGPKRKRGAEELEGEDSEDENEITDVVNESVITAGIKRKADYEARIASIQAGREGREKFGSKRNKTERSSLTNKVKAKNSKAFMMMIHKRDVKNKAKRSLKEKRRVLTNHVKHAVTIPLRPAPYVNLSAFNTRGSGMSRYQTTASGGQMPAMGGSIKTCYLINLSIQGKTFNVEVDSGSSNLIIPTAGLAGYTSGPDAPTYNTTGKATLQSGSVSQSFAEGSSWTGYIYSDTVTLSGTSISASAPLIGVTSQTQNPKVMSGGTGSTGLWGIAYRSLSSYTTASSSTPATVFEALVAQNPSAIQNNIAFRACPYPYAGSSAMDIGATNNQLTCSTTGVVGYARIPQEAWYTVQVLGIAVNGKFTFLPSGFQTSNAYGQWSIVDTCTSLLYLTNAAWMTLANAVLNSNAIPGLTSYGTDESNPFFHYQMGIRASAGSNINWGALPSLTIDMVMNQSTVVTLTIFGHQYIQLDPVNGYVFTVLPQSSSVNYINLGAAFLNSYYVVFDRDNAQIGFAPGCGCDRANASHPAAFVGVREVSSLAYENGTGTLPFDFYSNNNTLPSSASPRNSITSMSWVVLLMFIITALVN</sequence>
<dbReference type="GO" id="GO:0015031">
    <property type="term" value="P:protein transport"/>
    <property type="evidence" value="ECO:0007669"/>
    <property type="project" value="UniProtKB-KW"/>
</dbReference>
<dbReference type="Pfam" id="PF00026">
    <property type="entry name" value="Asp"/>
    <property type="match status" value="1"/>
</dbReference>
<dbReference type="PANTHER" id="PTHR12730">
    <property type="entry name" value="HSDA/SDA1-RELATED"/>
    <property type="match status" value="1"/>
</dbReference>
<dbReference type="PRINTS" id="PR00792">
    <property type="entry name" value="PEPSIN"/>
</dbReference>
<dbReference type="Proteomes" id="UP000320475">
    <property type="component" value="Unassembled WGS sequence"/>
</dbReference>
<feature type="compositionally biased region" description="Basic and acidic residues" evidence="9">
    <location>
        <begin position="684"/>
        <end position="698"/>
    </location>
</feature>
<dbReference type="GO" id="GO:0000055">
    <property type="term" value="P:ribosomal large subunit export from nucleus"/>
    <property type="evidence" value="ECO:0007669"/>
    <property type="project" value="InterPro"/>
</dbReference>
<keyword evidence="6" id="KW-0653">Protein transport</keyword>
<dbReference type="CDD" id="cd05471">
    <property type="entry name" value="pepsin_like"/>
    <property type="match status" value="1"/>
</dbReference>
<evidence type="ECO:0000256" key="3">
    <source>
        <dbReference type="ARBA" id="ARBA00007447"/>
    </source>
</evidence>
<feature type="region of interest" description="Disordered" evidence="9">
    <location>
        <begin position="684"/>
        <end position="703"/>
    </location>
</feature>
<name>A0A507DL35_9FUNG</name>
<feature type="region of interest" description="Disordered" evidence="9">
    <location>
        <begin position="554"/>
        <end position="602"/>
    </location>
</feature>
<dbReference type="AlphaFoldDB" id="A0A507DL35"/>
<dbReference type="InterPro" id="IPR048292">
    <property type="entry name" value="SDA1_C"/>
</dbReference>
<dbReference type="InterPro" id="IPR007949">
    <property type="entry name" value="SDA1_MD"/>
</dbReference>
<feature type="compositionally biased region" description="Acidic residues" evidence="9">
    <location>
        <begin position="641"/>
        <end position="651"/>
    </location>
</feature>
<evidence type="ECO:0000256" key="9">
    <source>
        <dbReference type="SAM" id="MobiDB-lite"/>
    </source>
</evidence>
<dbReference type="STRING" id="286115.A0A507DL35"/>
<dbReference type="EMBL" id="QEAN01000038">
    <property type="protein sequence ID" value="TPX52364.1"/>
    <property type="molecule type" value="Genomic_DNA"/>
</dbReference>
<dbReference type="InterPro" id="IPR027312">
    <property type="entry name" value="Sda1"/>
</dbReference>
<dbReference type="GO" id="GO:0042273">
    <property type="term" value="P:ribosomal large subunit biogenesis"/>
    <property type="evidence" value="ECO:0007669"/>
    <property type="project" value="InterPro"/>
</dbReference>
<dbReference type="Pfam" id="PF21638">
    <property type="entry name" value="SDA1_C"/>
    <property type="match status" value="1"/>
</dbReference>
<dbReference type="Pfam" id="PF05285">
    <property type="entry name" value="SDA1_dom"/>
    <property type="match status" value="1"/>
</dbReference>
<evidence type="ECO:0000256" key="4">
    <source>
        <dbReference type="ARBA" id="ARBA00022448"/>
    </source>
</evidence>
<reference evidence="13 14" key="1">
    <citation type="journal article" date="2019" name="Sci. Rep.">
        <title>Comparative genomics of chytrid fungi reveal insights into the obligate biotrophic and pathogenic lifestyle of Synchytrium endobioticum.</title>
        <authorList>
            <person name="van de Vossenberg B.T.L.H."/>
            <person name="Warris S."/>
            <person name="Nguyen H.D.T."/>
            <person name="van Gent-Pelzer M.P.E."/>
            <person name="Joly D.L."/>
            <person name="van de Geest H.C."/>
            <person name="Bonants P.J.M."/>
            <person name="Smith D.S."/>
            <person name="Levesque C.A."/>
            <person name="van der Lee T.A.J."/>
        </authorList>
    </citation>
    <scope>NUCLEOTIDE SEQUENCE [LARGE SCALE GENOMIC DNA]</scope>
    <source>
        <strain evidence="11 14">LEV6574</strain>
        <strain evidence="12 13">MB42</strain>
    </source>
</reference>
<organism evidence="12 13">
    <name type="scientific">Synchytrium endobioticum</name>
    <dbReference type="NCBI Taxonomy" id="286115"/>
    <lineage>
        <taxon>Eukaryota</taxon>
        <taxon>Fungi</taxon>
        <taxon>Fungi incertae sedis</taxon>
        <taxon>Chytridiomycota</taxon>
        <taxon>Chytridiomycota incertae sedis</taxon>
        <taxon>Chytridiomycetes</taxon>
        <taxon>Synchytriales</taxon>
        <taxon>Synchytriaceae</taxon>
        <taxon>Synchytrium</taxon>
    </lineage>
</organism>
<evidence type="ECO:0000256" key="6">
    <source>
        <dbReference type="ARBA" id="ARBA00022927"/>
    </source>
</evidence>
<dbReference type="InterPro" id="IPR012977">
    <property type="entry name" value="SDA1_N"/>
</dbReference>
<accession>A0A507DL35</accession>
<keyword evidence="4" id="KW-0813">Transport</keyword>
<dbReference type="InterPro" id="IPR033121">
    <property type="entry name" value="PEPTIDASE_A1"/>
</dbReference>
<evidence type="ECO:0000313" key="14">
    <source>
        <dbReference type="Proteomes" id="UP000320475"/>
    </source>
</evidence>
<dbReference type="InterPro" id="IPR001461">
    <property type="entry name" value="Aspartic_peptidase_A1"/>
</dbReference>
<dbReference type="InterPro" id="IPR016024">
    <property type="entry name" value="ARM-type_fold"/>
</dbReference>
<feature type="compositionally biased region" description="Acidic residues" evidence="9">
    <location>
        <begin position="554"/>
        <end position="564"/>
    </location>
</feature>
<evidence type="ECO:0000313" key="13">
    <source>
        <dbReference type="Proteomes" id="UP000317494"/>
    </source>
</evidence>
<evidence type="ECO:0000259" key="10">
    <source>
        <dbReference type="PROSITE" id="PS51767"/>
    </source>
</evidence>
<protein>
    <recommendedName>
        <fullName evidence="10">Peptidase A1 domain-containing protein</fullName>
    </recommendedName>
</protein>
<evidence type="ECO:0000256" key="5">
    <source>
        <dbReference type="ARBA" id="ARBA00022517"/>
    </source>
</evidence>
<proteinExistence type="inferred from homology"/>
<evidence type="ECO:0000256" key="8">
    <source>
        <dbReference type="PIRSR" id="PIRSR601461-1"/>
    </source>
</evidence>
<dbReference type="OrthoDB" id="2196187at2759"/>
<comment type="subcellular location">
    <subcellularLocation>
        <location evidence="1">Nucleus</location>
    </subcellularLocation>
</comment>
<feature type="active site" evidence="8">
    <location>
        <position position="806"/>
    </location>
</feature>
<evidence type="ECO:0000313" key="11">
    <source>
        <dbReference type="EMBL" id="TPX49924.1"/>
    </source>
</evidence>